<accession>A0A0R1HMU3</accession>
<keyword evidence="3" id="KW-1185">Reference proteome</keyword>
<feature type="domain" description="IrrE N-terminal-like" evidence="1">
    <location>
        <begin position="2"/>
        <end position="55"/>
    </location>
</feature>
<comment type="caution">
    <text evidence="2">The sequence shown here is derived from an EMBL/GenBank/DDBJ whole genome shotgun (WGS) entry which is preliminary data.</text>
</comment>
<protein>
    <recommendedName>
        <fullName evidence="1">IrrE N-terminal-like domain-containing protein</fullName>
    </recommendedName>
</protein>
<dbReference type="PATRIC" id="fig|1302272.5.peg.1924"/>
<dbReference type="AlphaFoldDB" id="A0A0R1HMU3"/>
<proteinExistence type="predicted"/>
<reference evidence="2 3" key="1">
    <citation type="journal article" date="2015" name="Genome Announc.">
        <title>Expanding the biotechnology potential of lactobacilli through comparative genomics of 213 strains and associated genera.</title>
        <authorList>
            <person name="Sun Z."/>
            <person name="Harris H.M."/>
            <person name="McCann A."/>
            <person name="Guo C."/>
            <person name="Argimon S."/>
            <person name="Zhang W."/>
            <person name="Yang X."/>
            <person name="Jeffery I.B."/>
            <person name="Cooney J.C."/>
            <person name="Kagawa T.F."/>
            <person name="Liu W."/>
            <person name="Song Y."/>
            <person name="Salvetti E."/>
            <person name="Wrobel A."/>
            <person name="Rasinkangas P."/>
            <person name="Parkhill J."/>
            <person name="Rea M.C."/>
            <person name="O'Sullivan O."/>
            <person name="Ritari J."/>
            <person name="Douillard F.P."/>
            <person name="Paul Ross R."/>
            <person name="Yang R."/>
            <person name="Briner A.E."/>
            <person name="Felis G.E."/>
            <person name="de Vos W.M."/>
            <person name="Barrangou R."/>
            <person name="Klaenhammer T.R."/>
            <person name="Caufield P.W."/>
            <person name="Cui Y."/>
            <person name="Zhang H."/>
            <person name="O'Toole P.W."/>
        </authorList>
    </citation>
    <scope>NUCLEOTIDE SEQUENCE [LARGE SCALE GENOMIC DNA]</scope>
    <source>
        <strain evidence="2 3">JCM 15530</strain>
    </source>
</reference>
<dbReference type="EMBL" id="AZCX01000004">
    <property type="protein sequence ID" value="KRK48158.1"/>
    <property type="molecule type" value="Genomic_DNA"/>
</dbReference>
<sequence>MLNEQIHDQPLRYFTMAHELGHIIMQEGLIGYYTLNNYAHSSLENEANEFAVALLGQLYIEENQRLPDNYFDLVYLYGMPIF</sequence>
<dbReference type="STRING" id="1302272.FC96_GL001894"/>
<dbReference type="Proteomes" id="UP000050911">
    <property type="component" value="Unassembled WGS sequence"/>
</dbReference>
<evidence type="ECO:0000259" key="1">
    <source>
        <dbReference type="Pfam" id="PF06114"/>
    </source>
</evidence>
<name>A0A0R1HMU3_9LACO</name>
<organism evidence="2 3">
    <name type="scientific">Secundilactobacillus kimchicus JCM 15530</name>
    <dbReference type="NCBI Taxonomy" id="1302272"/>
    <lineage>
        <taxon>Bacteria</taxon>
        <taxon>Bacillati</taxon>
        <taxon>Bacillota</taxon>
        <taxon>Bacilli</taxon>
        <taxon>Lactobacillales</taxon>
        <taxon>Lactobacillaceae</taxon>
        <taxon>Secundilactobacillus</taxon>
    </lineage>
</organism>
<dbReference type="Pfam" id="PF06114">
    <property type="entry name" value="Peptidase_M78"/>
    <property type="match status" value="1"/>
</dbReference>
<evidence type="ECO:0000313" key="2">
    <source>
        <dbReference type="EMBL" id="KRK48158.1"/>
    </source>
</evidence>
<evidence type="ECO:0000313" key="3">
    <source>
        <dbReference type="Proteomes" id="UP000050911"/>
    </source>
</evidence>
<dbReference type="Gene3D" id="1.10.10.2910">
    <property type="match status" value="1"/>
</dbReference>
<dbReference type="InterPro" id="IPR010359">
    <property type="entry name" value="IrrE_HExxH"/>
</dbReference>
<gene>
    <name evidence="2" type="ORF">FC96_GL001894</name>
</gene>